<feature type="repeat" description="PPR" evidence="3">
    <location>
        <begin position="350"/>
        <end position="384"/>
    </location>
</feature>
<dbReference type="PANTHER" id="PTHR47941">
    <property type="entry name" value="PENTATRICOPEPTIDE REPEAT-CONTAINING PROTEIN 3, MITOCHONDRIAL"/>
    <property type="match status" value="1"/>
</dbReference>
<keyword evidence="2" id="KW-0677">Repeat</keyword>
<evidence type="ECO:0008006" key="6">
    <source>
        <dbReference type="Google" id="ProtNLM"/>
    </source>
</evidence>
<reference evidence="4 5" key="1">
    <citation type="submission" date="2024-01" db="EMBL/GenBank/DDBJ databases">
        <title>Genome assemblies of Stephania.</title>
        <authorList>
            <person name="Yang L."/>
        </authorList>
    </citation>
    <scope>NUCLEOTIDE SEQUENCE [LARGE SCALE GENOMIC DNA]</scope>
    <source>
        <strain evidence="4">QJT</strain>
        <tissue evidence="4">Leaf</tissue>
    </source>
</reference>
<dbReference type="InterPro" id="IPR011990">
    <property type="entry name" value="TPR-like_helical_dom_sf"/>
</dbReference>
<dbReference type="InterPro" id="IPR002885">
    <property type="entry name" value="PPR_rpt"/>
</dbReference>
<evidence type="ECO:0000256" key="2">
    <source>
        <dbReference type="ARBA" id="ARBA00022737"/>
    </source>
</evidence>
<dbReference type="PROSITE" id="PS51375">
    <property type="entry name" value="PPR"/>
    <property type="match status" value="5"/>
</dbReference>
<dbReference type="Pfam" id="PF01535">
    <property type="entry name" value="PPR"/>
    <property type="match status" value="3"/>
</dbReference>
<dbReference type="Proteomes" id="UP001417504">
    <property type="component" value="Unassembled WGS sequence"/>
</dbReference>
<evidence type="ECO:0000313" key="5">
    <source>
        <dbReference type="Proteomes" id="UP001417504"/>
    </source>
</evidence>
<accession>A0AAP0KIF4</accession>
<proteinExistence type="inferred from homology"/>
<comment type="caution">
    <text evidence="4">The sequence shown here is derived from an EMBL/GenBank/DDBJ whole genome shotgun (WGS) entry which is preliminary data.</text>
</comment>
<evidence type="ECO:0000313" key="4">
    <source>
        <dbReference type="EMBL" id="KAK9153151.1"/>
    </source>
</evidence>
<dbReference type="Gene3D" id="1.25.40.10">
    <property type="entry name" value="Tetratricopeptide repeat domain"/>
    <property type="match status" value="4"/>
</dbReference>
<dbReference type="AlphaFoldDB" id="A0AAP0KIF4"/>
<gene>
    <name evidence="4" type="ORF">Sjap_000631</name>
</gene>
<evidence type="ECO:0000256" key="3">
    <source>
        <dbReference type="PROSITE-ProRule" id="PRU00708"/>
    </source>
</evidence>
<organism evidence="4 5">
    <name type="scientific">Stephania japonica</name>
    <dbReference type="NCBI Taxonomy" id="461633"/>
    <lineage>
        <taxon>Eukaryota</taxon>
        <taxon>Viridiplantae</taxon>
        <taxon>Streptophyta</taxon>
        <taxon>Embryophyta</taxon>
        <taxon>Tracheophyta</taxon>
        <taxon>Spermatophyta</taxon>
        <taxon>Magnoliopsida</taxon>
        <taxon>Ranunculales</taxon>
        <taxon>Menispermaceae</taxon>
        <taxon>Menispermoideae</taxon>
        <taxon>Cissampelideae</taxon>
        <taxon>Stephania</taxon>
    </lineage>
</organism>
<sequence>MAVAIYEQFKVMGMRPNVYTYAIMIKAYCKNGCLDEAFDLAREMEREGVVLDAFTCTTLIEGLCLHGKSSLGYELLQTWWNDRVPINAFGYNVVIRGFCNEMKFQEAEDVLVEMGRHGVAPNMISSNMISYGSLINGYCKADNLLRALCIHNEMVLKGMKTDHSGKVEEALRLFEEMKGRNMVPDKIHYTHLIHGYCLQRKLHDAMKVFKEMKEMGSEPDVIMCNILVGAFARNGLIQKISWLIWRTKVSNTHRIIIEGLCKGGKVKEAEAFLSDLDEKFIDSLSALVNGYCESDYIGKAYDLFINLSKTGILVNESACAKLLYSLCEARDVEKAFIVFQILWNSDVILGEIVYVKLVAALCRVGNMKRARYVFDALVGRGLTPNVITQTIMMNRIVNR</sequence>
<dbReference type="NCBIfam" id="TIGR00756">
    <property type="entry name" value="PPR"/>
    <property type="match status" value="6"/>
</dbReference>
<dbReference type="Pfam" id="PF13812">
    <property type="entry name" value="PPR_3"/>
    <property type="match status" value="2"/>
</dbReference>
<feature type="repeat" description="PPR" evidence="3">
    <location>
        <begin position="87"/>
        <end position="121"/>
    </location>
</feature>
<dbReference type="Pfam" id="PF13041">
    <property type="entry name" value="PPR_2"/>
    <property type="match status" value="2"/>
</dbReference>
<feature type="repeat" description="PPR" evidence="3">
    <location>
        <begin position="185"/>
        <end position="219"/>
    </location>
</feature>
<name>A0AAP0KIF4_9MAGN</name>
<dbReference type="EMBL" id="JBBNAE010000001">
    <property type="protein sequence ID" value="KAK9153151.1"/>
    <property type="molecule type" value="Genomic_DNA"/>
</dbReference>
<feature type="repeat" description="PPR" evidence="3">
    <location>
        <begin position="127"/>
        <end position="161"/>
    </location>
</feature>
<protein>
    <recommendedName>
        <fullName evidence="6">Pentatricopeptide repeat-containing protein</fullName>
    </recommendedName>
</protein>
<evidence type="ECO:0000256" key="1">
    <source>
        <dbReference type="ARBA" id="ARBA00007626"/>
    </source>
</evidence>
<keyword evidence="5" id="KW-1185">Reference proteome</keyword>
<feature type="repeat" description="PPR" evidence="3">
    <location>
        <begin position="17"/>
        <end position="51"/>
    </location>
</feature>
<comment type="similarity">
    <text evidence="1">Belongs to the PPR family. P subfamily.</text>
</comment>